<dbReference type="PANTHER" id="PTHR30466:SF1">
    <property type="entry name" value="FMN REDUCTASE (NADH) RUTF"/>
    <property type="match status" value="1"/>
</dbReference>
<evidence type="ECO:0000259" key="2">
    <source>
        <dbReference type="SMART" id="SM00903"/>
    </source>
</evidence>
<dbReference type="Gene3D" id="2.30.110.10">
    <property type="entry name" value="Electron Transport, Fmn-binding Protein, Chain A"/>
    <property type="match status" value="1"/>
</dbReference>
<dbReference type="OrthoDB" id="9792858at2"/>
<evidence type="ECO:0000313" key="4">
    <source>
        <dbReference type="Proteomes" id="UP000001591"/>
    </source>
</evidence>
<dbReference type="RefSeq" id="WP_012566551.1">
    <property type="nucleotide sequence ID" value="NC_011420.2"/>
</dbReference>
<dbReference type="Proteomes" id="UP000001591">
    <property type="component" value="Chromosome"/>
</dbReference>
<dbReference type="SUPFAM" id="SSF50475">
    <property type="entry name" value="FMN-binding split barrel"/>
    <property type="match status" value="1"/>
</dbReference>
<protein>
    <submittedName>
        <fullName evidence="3">NADH:riboflavin 5'-phosphate oxidoreductase</fullName>
        <ecNumber evidence="3">1.14.13.-</ecNumber>
    </submittedName>
</protein>
<dbReference type="EMBL" id="CP000613">
    <property type="protein sequence ID" value="ACI98764.1"/>
    <property type="molecule type" value="Genomic_DNA"/>
</dbReference>
<name>B6IMU8_RHOCS</name>
<dbReference type="eggNOG" id="COG1853">
    <property type="taxonomic scope" value="Bacteria"/>
</dbReference>
<dbReference type="InterPro" id="IPR002563">
    <property type="entry name" value="Flavin_Rdtase-like_dom"/>
</dbReference>
<dbReference type="GO" id="GO:0042602">
    <property type="term" value="F:riboflavin reductase (NADPH) activity"/>
    <property type="evidence" value="ECO:0007669"/>
    <property type="project" value="TreeGrafter"/>
</dbReference>
<sequence>MSFDARAFRDALGCFATGVCVATTRDSDGTLIGVTVNSFTSVSLDPPLVLFCLNRTAESLGAFERSDSFALTMLAEHEKHLSDGFARLPMPDRWSAADFETWQTGSPVLAGGLAAMECVTHARHDGGDHVIMVGRVVKLAHRGEGRPLLYFRGRYDRLGG</sequence>
<gene>
    <name evidence="3" type="ordered locus">RC1_1359</name>
</gene>
<dbReference type="GO" id="GO:0010181">
    <property type="term" value="F:FMN binding"/>
    <property type="evidence" value="ECO:0007669"/>
    <property type="project" value="InterPro"/>
</dbReference>
<feature type="domain" description="Flavin reductase like" evidence="2">
    <location>
        <begin position="12"/>
        <end position="157"/>
    </location>
</feature>
<dbReference type="KEGG" id="rce:RC1_1359"/>
<dbReference type="AlphaFoldDB" id="B6IMU8"/>
<dbReference type="STRING" id="414684.RC1_1359"/>
<dbReference type="PANTHER" id="PTHR30466">
    <property type="entry name" value="FLAVIN REDUCTASE"/>
    <property type="match status" value="1"/>
</dbReference>
<keyword evidence="4" id="KW-1185">Reference proteome</keyword>
<proteinExistence type="predicted"/>
<reference evidence="3 4" key="1">
    <citation type="journal article" date="2010" name="BMC Genomics">
        <title>Metabolic flexibility revealed in the genome of the cyst-forming alpha-1 proteobacterium Rhodospirillum centenum.</title>
        <authorList>
            <person name="Lu Y.K."/>
            <person name="Marden J."/>
            <person name="Han M."/>
            <person name="Swingley W.D."/>
            <person name="Mastrian S.D."/>
            <person name="Chowdhury S.R."/>
            <person name="Hao J."/>
            <person name="Helmy T."/>
            <person name="Kim S."/>
            <person name="Kurdoglu A.A."/>
            <person name="Matthies H.J."/>
            <person name="Rollo D."/>
            <person name="Stothard P."/>
            <person name="Blankenship R.E."/>
            <person name="Bauer C.E."/>
            <person name="Touchman J.W."/>
        </authorList>
    </citation>
    <scope>NUCLEOTIDE SEQUENCE [LARGE SCALE GENOMIC DNA]</scope>
    <source>
        <strain evidence="4">ATCC 51521 / SW</strain>
    </source>
</reference>
<organism evidence="3 4">
    <name type="scientific">Rhodospirillum centenum (strain ATCC 51521 / SW)</name>
    <dbReference type="NCBI Taxonomy" id="414684"/>
    <lineage>
        <taxon>Bacteria</taxon>
        <taxon>Pseudomonadati</taxon>
        <taxon>Pseudomonadota</taxon>
        <taxon>Alphaproteobacteria</taxon>
        <taxon>Rhodospirillales</taxon>
        <taxon>Rhodospirillaceae</taxon>
        <taxon>Rhodospirillum</taxon>
    </lineage>
</organism>
<evidence type="ECO:0000313" key="3">
    <source>
        <dbReference type="EMBL" id="ACI98764.1"/>
    </source>
</evidence>
<dbReference type="EC" id="1.14.13.-" evidence="3"/>
<evidence type="ECO:0000256" key="1">
    <source>
        <dbReference type="ARBA" id="ARBA00023002"/>
    </source>
</evidence>
<dbReference type="InterPro" id="IPR012349">
    <property type="entry name" value="Split_barrel_FMN-bd"/>
</dbReference>
<dbReference type="HOGENOM" id="CLU_059021_1_2_5"/>
<dbReference type="InterPro" id="IPR050268">
    <property type="entry name" value="NADH-dep_flavin_reductase"/>
</dbReference>
<dbReference type="Pfam" id="PF01613">
    <property type="entry name" value="Flavin_Reduct"/>
    <property type="match status" value="1"/>
</dbReference>
<keyword evidence="1 3" id="KW-0560">Oxidoreductase</keyword>
<dbReference type="SMART" id="SM00903">
    <property type="entry name" value="Flavin_Reduct"/>
    <property type="match status" value="1"/>
</dbReference>
<accession>B6IMU8</accession>